<evidence type="ECO:0000313" key="6">
    <source>
        <dbReference type="EMBL" id="KAJ7750741.1"/>
    </source>
</evidence>
<dbReference type="PROSITE" id="PS50048">
    <property type="entry name" value="ZN2_CY6_FUNGAL_2"/>
    <property type="match status" value="1"/>
</dbReference>
<dbReference type="SUPFAM" id="SSF57701">
    <property type="entry name" value="Zn2/Cys6 DNA-binding domain"/>
    <property type="match status" value="1"/>
</dbReference>
<gene>
    <name evidence="6" type="ORF">DFH07DRAFT_1062085</name>
</gene>
<proteinExistence type="predicted"/>
<evidence type="ECO:0000256" key="4">
    <source>
        <dbReference type="SAM" id="Phobius"/>
    </source>
</evidence>
<name>A0AAD7N9C1_9AGAR</name>
<evidence type="ECO:0000256" key="2">
    <source>
        <dbReference type="ARBA" id="ARBA00023242"/>
    </source>
</evidence>
<feature type="transmembrane region" description="Helical" evidence="4">
    <location>
        <begin position="377"/>
        <end position="399"/>
    </location>
</feature>
<sequence length="540" mass="58690">MQPAPRGPQLPSIRTLHPYLPPPPIAPSGPRMSATPHATNPISSYDNPNPGSSYAGSDPDADDGDQDQDVDAGGSGEPPKKKRRRQALSCTECKRRKIRCDRKQPCAPCVRRGDQAKCQWHVVESVAEKYVPRAEHDALRARVDTLEAFIARLPPAVLAAMPPLPLAFGSSDSPNFNAPTSTIQQPLFSSSFPGFNPSSYSPPGQGGFGMTSHTTQSLPPMHSLRPPTPPGQPIHGMGPPPQGFSPHVFQSSQGQGGSEEGGIAPAQTQYSSVHGGRRSSGAVLESVLEQGEADDAARRLLQMVSPAVETEGNHTGESRQCKATTPKFSVRRISIADTINSAACTLATPIPSFRWPTVWPMGHRIWVVSACLRRVPFGGFSAVFILDFIFVSWVVLVVFSPWHTSSHAYRLDIYNGLDAHAFRLLRVRIFPAIVVAQFWVILFVLLVRLPVFCSKFGSLLIRLTALILYSVILRQRRALAACVLASRQFFDVPPAHYAYENRSPRLPPDPCLGDGGFFDSCRGEGVHHSRPKAAATPTAR</sequence>
<feature type="compositionally biased region" description="Polar residues" evidence="3">
    <location>
        <begin position="36"/>
        <end position="50"/>
    </location>
</feature>
<reference evidence="6" key="1">
    <citation type="submission" date="2023-03" db="EMBL/GenBank/DDBJ databases">
        <title>Massive genome expansion in bonnet fungi (Mycena s.s.) driven by repeated elements and novel gene families across ecological guilds.</title>
        <authorList>
            <consortium name="Lawrence Berkeley National Laboratory"/>
            <person name="Harder C.B."/>
            <person name="Miyauchi S."/>
            <person name="Viragh M."/>
            <person name="Kuo A."/>
            <person name="Thoen E."/>
            <person name="Andreopoulos B."/>
            <person name="Lu D."/>
            <person name="Skrede I."/>
            <person name="Drula E."/>
            <person name="Henrissat B."/>
            <person name="Morin E."/>
            <person name="Kohler A."/>
            <person name="Barry K."/>
            <person name="LaButti K."/>
            <person name="Morin E."/>
            <person name="Salamov A."/>
            <person name="Lipzen A."/>
            <person name="Mereny Z."/>
            <person name="Hegedus B."/>
            <person name="Baldrian P."/>
            <person name="Stursova M."/>
            <person name="Weitz H."/>
            <person name="Taylor A."/>
            <person name="Grigoriev I.V."/>
            <person name="Nagy L.G."/>
            <person name="Martin F."/>
            <person name="Kauserud H."/>
        </authorList>
    </citation>
    <scope>NUCLEOTIDE SEQUENCE</scope>
    <source>
        <strain evidence="6">CBHHK188m</strain>
    </source>
</reference>
<dbReference type="SMART" id="SM00066">
    <property type="entry name" value="GAL4"/>
    <property type="match status" value="1"/>
</dbReference>
<feature type="compositionally biased region" description="Acidic residues" evidence="3">
    <location>
        <begin position="59"/>
        <end position="70"/>
    </location>
</feature>
<protein>
    <recommendedName>
        <fullName evidence="5">Zn(2)-C6 fungal-type domain-containing protein</fullName>
    </recommendedName>
</protein>
<accession>A0AAD7N9C1</accession>
<dbReference type="PROSITE" id="PS00463">
    <property type="entry name" value="ZN2_CY6_FUNGAL_1"/>
    <property type="match status" value="1"/>
</dbReference>
<evidence type="ECO:0000259" key="5">
    <source>
        <dbReference type="PROSITE" id="PS50048"/>
    </source>
</evidence>
<keyword evidence="4" id="KW-0812">Transmembrane</keyword>
<dbReference type="PANTHER" id="PTHR31001:SF90">
    <property type="entry name" value="CENTROMERE DNA-BINDING PROTEIN COMPLEX CBF3 SUBUNIT B"/>
    <property type="match status" value="1"/>
</dbReference>
<feature type="compositionally biased region" description="Pro residues" evidence="3">
    <location>
        <begin position="226"/>
        <end position="243"/>
    </location>
</feature>
<dbReference type="CDD" id="cd00067">
    <property type="entry name" value="GAL4"/>
    <property type="match status" value="1"/>
</dbReference>
<dbReference type="AlphaFoldDB" id="A0AAD7N9C1"/>
<dbReference type="GO" id="GO:0005634">
    <property type="term" value="C:nucleus"/>
    <property type="evidence" value="ECO:0007669"/>
    <property type="project" value="UniProtKB-SubCell"/>
</dbReference>
<dbReference type="InterPro" id="IPR036864">
    <property type="entry name" value="Zn2-C6_fun-type_DNA-bd_sf"/>
</dbReference>
<organism evidence="6 7">
    <name type="scientific">Mycena maculata</name>
    <dbReference type="NCBI Taxonomy" id="230809"/>
    <lineage>
        <taxon>Eukaryota</taxon>
        <taxon>Fungi</taxon>
        <taxon>Dikarya</taxon>
        <taxon>Basidiomycota</taxon>
        <taxon>Agaricomycotina</taxon>
        <taxon>Agaricomycetes</taxon>
        <taxon>Agaricomycetidae</taxon>
        <taxon>Agaricales</taxon>
        <taxon>Marasmiineae</taxon>
        <taxon>Mycenaceae</taxon>
        <taxon>Mycena</taxon>
    </lineage>
</organism>
<feature type="region of interest" description="Disordered" evidence="3">
    <location>
        <begin position="1"/>
        <end position="88"/>
    </location>
</feature>
<dbReference type="PANTHER" id="PTHR31001">
    <property type="entry name" value="UNCHARACTERIZED TRANSCRIPTIONAL REGULATORY PROTEIN"/>
    <property type="match status" value="1"/>
</dbReference>
<evidence type="ECO:0000256" key="1">
    <source>
        <dbReference type="ARBA" id="ARBA00004123"/>
    </source>
</evidence>
<comment type="caution">
    <text evidence="6">The sequence shown here is derived from an EMBL/GenBank/DDBJ whole genome shotgun (WGS) entry which is preliminary data.</text>
</comment>
<dbReference type="EMBL" id="JARJLG010000081">
    <property type="protein sequence ID" value="KAJ7750741.1"/>
    <property type="molecule type" value="Genomic_DNA"/>
</dbReference>
<keyword evidence="7" id="KW-1185">Reference proteome</keyword>
<keyword evidence="4" id="KW-1133">Transmembrane helix</keyword>
<dbReference type="Gene3D" id="4.10.240.10">
    <property type="entry name" value="Zn(2)-C6 fungal-type DNA-binding domain"/>
    <property type="match status" value="1"/>
</dbReference>
<dbReference type="InterPro" id="IPR050613">
    <property type="entry name" value="Sec_Metabolite_Reg"/>
</dbReference>
<dbReference type="InterPro" id="IPR001138">
    <property type="entry name" value="Zn2Cys6_DnaBD"/>
</dbReference>
<feature type="domain" description="Zn(2)-C6 fungal-type" evidence="5">
    <location>
        <begin position="89"/>
        <end position="120"/>
    </location>
</feature>
<comment type="subcellular location">
    <subcellularLocation>
        <location evidence="1">Nucleus</location>
    </subcellularLocation>
</comment>
<dbReference type="GO" id="GO:0000981">
    <property type="term" value="F:DNA-binding transcription factor activity, RNA polymerase II-specific"/>
    <property type="evidence" value="ECO:0007669"/>
    <property type="project" value="InterPro"/>
</dbReference>
<dbReference type="GO" id="GO:0008270">
    <property type="term" value="F:zinc ion binding"/>
    <property type="evidence" value="ECO:0007669"/>
    <property type="project" value="InterPro"/>
</dbReference>
<feature type="transmembrane region" description="Helical" evidence="4">
    <location>
        <begin position="429"/>
        <end position="450"/>
    </location>
</feature>
<dbReference type="Proteomes" id="UP001215280">
    <property type="component" value="Unassembled WGS sequence"/>
</dbReference>
<evidence type="ECO:0000313" key="7">
    <source>
        <dbReference type="Proteomes" id="UP001215280"/>
    </source>
</evidence>
<dbReference type="Pfam" id="PF00172">
    <property type="entry name" value="Zn_clus"/>
    <property type="match status" value="1"/>
</dbReference>
<keyword evidence="2" id="KW-0539">Nucleus</keyword>
<feature type="region of interest" description="Disordered" evidence="3">
    <location>
        <begin position="195"/>
        <end position="277"/>
    </location>
</feature>
<keyword evidence="4" id="KW-0472">Membrane</keyword>
<feature type="transmembrane region" description="Helical" evidence="4">
    <location>
        <begin position="456"/>
        <end position="473"/>
    </location>
</feature>
<evidence type="ECO:0000256" key="3">
    <source>
        <dbReference type="SAM" id="MobiDB-lite"/>
    </source>
</evidence>